<organism evidence="1 2">
    <name type="scientific">Hyella patelloides LEGE 07179</name>
    <dbReference type="NCBI Taxonomy" id="945734"/>
    <lineage>
        <taxon>Bacteria</taxon>
        <taxon>Bacillati</taxon>
        <taxon>Cyanobacteriota</taxon>
        <taxon>Cyanophyceae</taxon>
        <taxon>Pleurocapsales</taxon>
        <taxon>Hyellaceae</taxon>
        <taxon>Hyella</taxon>
    </lineage>
</organism>
<evidence type="ECO:0000313" key="1">
    <source>
        <dbReference type="EMBL" id="VEP18011.1"/>
    </source>
</evidence>
<name>A0A563W2U9_9CYAN</name>
<evidence type="ECO:0000313" key="2">
    <source>
        <dbReference type="Proteomes" id="UP000320055"/>
    </source>
</evidence>
<reference evidence="1 2" key="1">
    <citation type="submission" date="2019-01" db="EMBL/GenBank/DDBJ databases">
        <authorList>
            <person name="Brito A."/>
        </authorList>
    </citation>
    <scope>NUCLEOTIDE SEQUENCE [LARGE SCALE GENOMIC DNA]</scope>
    <source>
        <strain evidence="1">1</strain>
    </source>
</reference>
<dbReference type="EMBL" id="CAACVJ010000637">
    <property type="protein sequence ID" value="VEP18011.1"/>
    <property type="molecule type" value="Genomic_DNA"/>
</dbReference>
<dbReference type="Proteomes" id="UP000320055">
    <property type="component" value="Unassembled WGS sequence"/>
</dbReference>
<protein>
    <submittedName>
        <fullName evidence="1">Uncharacterized protein</fullName>
    </submittedName>
</protein>
<proteinExistence type="predicted"/>
<dbReference type="RefSeq" id="WP_281291298.1">
    <property type="nucleotide sequence ID" value="NZ_LR214404.1"/>
</dbReference>
<gene>
    <name evidence="1" type="ORF">H1P_6720002</name>
</gene>
<keyword evidence="2" id="KW-1185">Reference proteome</keyword>
<sequence>MSQSWEKSDEAIAYIKSLYEGKSQDLASEITLNPNIGYLTAA</sequence>
<dbReference type="AlphaFoldDB" id="A0A563W2U9"/>
<accession>A0A563W2U9</accession>